<keyword evidence="1" id="KW-0812">Transmembrane</keyword>
<evidence type="ECO:0000256" key="1">
    <source>
        <dbReference type="SAM" id="Phobius"/>
    </source>
</evidence>
<feature type="transmembrane region" description="Helical" evidence="1">
    <location>
        <begin position="73"/>
        <end position="92"/>
    </location>
</feature>
<keyword evidence="1" id="KW-0472">Membrane</keyword>
<dbReference type="Proteomes" id="UP000886998">
    <property type="component" value="Unassembled WGS sequence"/>
</dbReference>
<sequence length="146" mass="16873">MTFQCAIYTKWRDPTRCIYTPDVQWCNFVTAITVIRASRRFLQVKNEPQASEDVKEKRLLFTFLYKNPSRPTYFCLTVKIIAVTLILCINLANSIPQVNNTSLSAIFDGSGHRLMYLQGSITKIHNQNHELKFSKKCPHAQVYPTL</sequence>
<evidence type="ECO:0000313" key="3">
    <source>
        <dbReference type="Proteomes" id="UP000886998"/>
    </source>
</evidence>
<keyword evidence="1" id="KW-1133">Transmembrane helix</keyword>
<comment type="caution">
    <text evidence="2">The sequence shown here is derived from an EMBL/GenBank/DDBJ whole genome shotgun (WGS) entry which is preliminary data.</text>
</comment>
<proteinExistence type="predicted"/>
<evidence type="ECO:0000313" key="2">
    <source>
        <dbReference type="EMBL" id="GFY64892.1"/>
    </source>
</evidence>
<protein>
    <submittedName>
        <fullName evidence="2">Uncharacterized protein</fullName>
    </submittedName>
</protein>
<dbReference type="EMBL" id="BMAV01015465">
    <property type="protein sequence ID" value="GFY64892.1"/>
    <property type="molecule type" value="Genomic_DNA"/>
</dbReference>
<dbReference type="AlphaFoldDB" id="A0A8X6Y612"/>
<reference evidence="2" key="1">
    <citation type="submission" date="2020-08" db="EMBL/GenBank/DDBJ databases">
        <title>Multicomponent nature underlies the extraordinary mechanical properties of spider dragline silk.</title>
        <authorList>
            <person name="Kono N."/>
            <person name="Nakamura H."/>
            <person name="Mori M."/>
            <person name="Yoshida Y."/>
            <person name="Ohtoshi R."/>
            <person name="Malay A.D."/>
            <person name="Moran D.A.P."/>
            <person name="Tomita M."/>
            <person name="Numata K."/>
            <person name="Arakawa K."/>
        </authorList>
    </citation>
    <scope>NUCLEOTIDE SEQUENCE</scope>
</reference>
<keyword evidence="3" id="KW-1185">Reference proteome</keyword>
<accession>A0A8X6Y612</accession>
<organism evidence="2 3">
    <name type="scientific">Trichonephila inaurata madagascariensis</name>
    <dbReference type="NCBI Taxonomy" id="2747483"/>
    <lineage>
        <taxon>Eukaryota</taxon>
        <taxon>Metazoa</taxon>
        <taxon>Ecdysozoa</taxon>
        <taxon>Arthropoda</taxon>
        <taxon>Chelicerata</taxon>
        <taxon>Arachnida</taxon>
        <taxon>Araneae</taxon>
        <taxon>Araneomorphae</taxon>
        <taxon>Entelegynae</taxon>
        <taxon>Araneoidea</taxon>
        <taxon>Nephilidae</taxon>
        <taxon>Trichonephila</taxon>
        <taxon>Trichonephila inaurata</taxon>
    </lineage>
</organism>
<gene>
    <name evidence="2" type="ORF">TNIN_250301</name>
</gene>
<name>A0A8X6Y612_9ARAC</name>